<organism evidence="9">
    <name type="scientific">Kwoniella pini CBS 10737</name>
    <dbReference type="NCBI Taxonomy" id="1296096"/>
    <lineage>
        <taxon>Eukaryota</taxon>
        <taxon>Fungi</taxon>
        <taxon>Dikarya</taxon>
        <taxon>Basidiomycota</taxon>
        <taxon>Agaricomycotina</taxon>
        <taxon>Tremellomycetes</taxon>
        <taxon>Tremellales</taxon>
        <taxon>Cryptococcaceae</taxon>
        <taxon>Kwoniella</taxon>
    </lineage>
</organism>
<dbReference type="SUPFAM" id="SSF54001">
    <property type="entry name" value="Cysteine proteinases"/>
    <property type="match status" value="1"/>
</dbReference>
<keyword evidence="2 6" id="KW-0645">Protease</keyword>
<keyword evidence="7" id="KW-0732">Signal</keyword>
<reference evidence="10" key="4">
    <citation type="submission" date="2024-02" db="EMBL/GenBank/DDBJ databases">
        <title>Comparative genomics of Cryptococcus and Kwoniella reveals pathogenesis evolution and contrasting modes of karyotype evolution via chromosome fusion or intercentromeric recombination.</title>
        <authorList>
            <person name="Coelho M.A."/>
            <person name="David-Palma M."/>
            <person name="Shea T."/>
            <person name="Bowers K."/>
            <person name="McGinley-Smith S."/>
            <person name="Mohammad A.W."/>
            <person name="Gnirke A."/>
            <person name="Yurkov A.M."/>
            <person name="Nowrousian M."/>
            <person name="Sun S."/>
            <person name="Cuomo C.A."/>
            <person name="Heitman J."/>
        </authorList>
    </citation>
    <scope>NUCLEOTIDE SEQUENCE</scope>
    <source>
        <strain evidence="10">CBS 10737</strain>
    </source>
</reference>
<gene>
    <name evidence="9" type="ORF">I206_07419</name>
    <name evidence="10" type="ORF">I206_106692</name>
</gene>
<reference evidence="9" key="1">
    <citation type="submission" date="2013-07" db="EMBL/GenBank/DDBJ databases">
        <title>The Genome Sequence of Cryptococcus pinus CBS10737.</title>
        <authorList>
            <consortium name="The Broad Institute Genome Sequencing Platform"/>
            <person name="Cuomo C."/>
            <person name="Litvintseva A."/>
            <person name="Chen Y."/>
            <person name="Heitman J."/>
            <person name="Sun S."/>
            <person name="Springer D."/>
            <person name="Dromer F."/>
            <person name="Young S.K."/>
            <person name="Zeng Q."/>
            <person name="Gargeya S."/>
            <person name="Fitzgerald M."/>
            <person name="Abouelleil A."/>
            <person name="Alvarado L."/>
            <person name="Berlin A.M."/>
            <person name="Chapman S.B."/>
            <person name="Dewar J."/>
            <person name="Goldberg J."/>
            <person name="Griggs A."/>
            <person name="Gujja S."/>
            <person name="Hansen M."/>
            <person name="Howarth C."/>
            <person name="Imamovic A."/>
            <person name="Larimer J."/>
            <person name="McCowan C."/>
            <person name="Murphy C."/>
            <person name="Pearson M."/>
            <person name="Priest M."/>
            <person name="Roberts A."/>
            <person name="Saif S."/>
            <person name="Shea T."/>
            <person name="Sykes S."/>
            <person name="Wortman J."/>
            <person name="Nusbaum C."/>
            <person name="Birren B."/>
        </authorList>
    </citation>
    <scope>NUCLEOTIDE SEQUENCE [LARGE SCALE GENOMIC DNA]</scope>
    <source>
        <strain evidence="9">CBS 10737</strain>
    </source>
</reference>
<dbReference type="Proteomes" id="UP000094020">
    <property type="component" value="Chromosome 9"/>
</dbReference>
<dbReference type="Pfam" id="PF00648">
    <property type="entry name" value="Peptidase_C2"/>
    <property type="match status" value="1"/>
</dbReference>
<reference evidence="10" key="2">
    <citation type="submission" date="2013-07" db="EMBL/GenBank/DDBJ databases">
        <authorList>
            <consortium name="The Broad Institute Genome Sequencing Platform"/>
            <person name="Cuomo C."/>
            <person name="Litvintseva A."/>
            <person name="Chen Y."/>
            <person name="Heitman J."/>
            <person name="Sun S."/>
            <person name="Springer D."/>
            <person name="Dromer F."/>
            <person name="Young S.K."/>
            <person name="Zeng Q."/>
            <person name="Gargeya S."/>
            <person name="Fitzgerald M."/>
            <person name="Abouelleil A."/>
            <person name="Alvarado L."/>
            <person name="Berlin A.M."/>
            <person name="Chapman S.B."/>
            <person name="Dewar J."/>
            <person name="Goldberg J."/>
            <person name="Griggs A."/>
            <person name="Gujja S."/>
            <person name="Hansen M."/>
            <person name="Howarth C."/>
            <person name="Imamovic A."/>
            <person name="Larimer J."/>
            <person name="McCowan C."/>
            <person name="Murphy C."/>
            <person name="Pearson M."/>
            <person name="Priest M."/>
            <person name="Roberts A."/>
            <person name="Saif S."/>
            <person name="Shea T."/>
            <person name="Sykes S."/>
            <person name="Wortman J."/>
            <person name="Nusbaum C."/>
            <person name="Birren B."/>
        </authorList>
    </citation>
    <scope>NUCLEOTIDE SEQUENCE</scope>
    <source>
        <strain evidence="10">CBS 10737</strain>
    </source>
</reference>
<keyword evidence="4 6" id="KW-0788">Thiol protease</keyword>
<evidence type="ECO:0000256" key="3">
    <source>
        <dbReference type="ARBA" id="ARBA00022801"/>
    </source>
</evidence>
<dbReference type="EMBL" id="KI894016">
    <property type="protein sequence ID" value="OCF46566.1"/>
    <property type="molecule type" value="Genomic_DNA"/>
</dbReference>
<evidence type="ECO:0000313" key="9">
    <source>
        <dbReference type="EMBL" id="OCF46566.1"/>
    </source>
</evidence>
<accession>A0A1B9HTG9</accession>
<keyword evidence="11" id="KW-1185">Reference proteome</keyword>
<dbReference type="InterPro" id="IPR038765">
    <property type="entry name" value="Papain-like_cys_pep_sf"/>
</dbReference>
<feature type="signal peptide" evidence="7">
    <location>
        <begin position="1"/>
        <end position="19"/>
    </location>
</feature>
<dbReference type="PANTHER" id="PTHR10183">
    <property type="entry name" value="CALPAIN"/>
    <property type="match status" value="1"/>
</dbReference>
<feature type="active site" evidence="5 6">
    <location>
        <position position="63"/>
    </location>
</feature>
<evidence type="ECO:0000256" key="6">
    <source>
        <dbReference type="PROSITE-ProRule" id="PRU00239"/>
    </source>
</evidence>
<feature type="chain" id="PRO_5008628152" description="Calpain catalytic domain-containing protein" evidence="7">
    <location>
        <begin position="20"/>
        <end position="265"/>
    </location>
</feature>
<proteinExistence type="inferred from homology"/>
<evidence type="ECO:0000313" key="10">
    <source>
        <dbReference type="EMBL" id="WWC72728.1"/>
    </source>
</evidence>
<evidence type="ECO:0000259" key="8">
    <source>
        <dbReference type="PROSITE" id="PS50203"/>
    </source>
</evidence>
<dbReference type="PANTHER" id="PTHR10183:SF379">
    <property type="entry name" value="CALPAIN-5"/>
    <property type="match status" value="1"/>
</dbReference>
<dbReference type="KEGG" id="kpin:30175788"/>
<feature type="active site" evidence="5 6">
    <location>
        <position position="214"/>
    </location>
</feature>
<feature type="active site" evidence="5 6">
    <location>
        <position position="235"/>
    </location>
</feature>
<feature type="domain" description="Calpain catalytic" evidence="8">
    <location>
        <begin position="24"/>
        <end position="242"/>
    </location>
</feature>
<dbReference type="STRING" id="1296096.A0A1B9HTG9"/>
<reference evidence="9" key="3">
    <citation type="submission" date="2016-07" db="EMBL/GenBank/DDBJ databases">
        <title>Evolution of pathogenesis and genome organization in the Tremellales.</title>
        <authorList>
            <person name="Cuomo C."/>
            <person name="Litvintseva A."/>
            <person name="Heitman J."/>
            <person name="Chen Y."/>
            <person name="Sun S."/>
            <person name="Springer D."/>
            <person name="Dromer F."/>
            <person name="Young S."/>
            <person name="Zeng Q."/>
            <person name="Chapman S."/>
            <person name="Gujja S."/>
            <person name="Saif S."/>
            <person name="Birren B."/>
        </authorList>
    </citation>
    <scope>NUCLEOTIDE SEQUENCE</scope>
    <source>
        <strain evidence="9">CBS 10737</strain>
    </source>
</reference>
<evidence type="ECO:0000256" key="2">
    <source>
        <dbReference type="ARBA" id="ARBA00022670"/>
    </source>
</evidence>
<dbReference type="OrthoDB" id="424753at2759"/>
<keyword evidence="3 6" id="KW-0378">Hydrolase</keyword>
<evidence type="ECO:0000256" key="5">
    <source>
        <dbReference type="PIRSR" id="PIRSR622684-1"/>
    </source>
</evidence>
<dbReference type="AlphaFoldDB" id="A0A1B9HTG9"/>
<dbReference type="EMBL" id="CP144527">
    <property type="protein sequence ID" value="WWC72728.1"/>
    <property type="molecule type" value="Genomic_DNA"/>
</dbReference>
<evidence type="ECO:0000256" key="1">
    <source>
        <dbReference type="ARBA" id="ARBA00007623"/>
    </source>
</evidence>
<dbReference type="InterPro" id="IPR001300">
    <property type="entry name" value="Peptidase_C2_calpain_cat"/>
</dbReference>
<dbReference type="PROSITE" id="PS50203">
    <property type="entry name" value="CALPAIN_CAT"/>
    <property type="match status" value="1"/>
</dbReference>
<evidence type="ECO:0000313" key="11">
    <source>
        <dbReference type="Proteomes" id="UP000094020"/>
    </source>
</evidence>
<dbReference type="GeneID" id="30175788"/>
<comment type="similarity">
    <text evidence="1">Belongs to the peptidase C2 family.</text>
</comment>
<evidence type="ECO:0000256" key="4">
    <source>
        <dbReference type="ARBA" id="ARBA00022807"/>
    </source>
</evidence>
<dbReference type="RefSeq" id="XP_019007785.1">
    <property type="nucleotide sequence ID" value="XM_019159113.1"/>
</dbReference>
<dbReference type="GO" id="GO:0006508">
    <property type="term" value="P:proteolysis"/>
    <property type="evidence" value="ECO:0007669"/>
    <property type="project" value="UniProtKB-KW"/>
</dbReference>
<sequence length="265" mass="29680">MFSTKTTFVIYLLARTIWAGPIAKPDDVLPGQEQDFKNTIAEPLWGKEGPVHTDVKQGPDGECWFMAGLISLVKCNPLAITQLVQDTGIGNGEYGKATQKAKVKLYTNDSDWETFDVVYQSSIGGTADGLTTWWPAAMRRAALKMGGYYGLSHENEITGGYPNDALKMLTGKIVKYILDDTFDKNQIWIWIQHSDISPMILSTKDSAKKLVNGHAYVIMTYDGDGPENARLRLRNPWVGSEWYDLEKIYDEISRISALQEFQSVP</sequence>
<protein>
    <recommendedName>
        <fullName evidence="8">Calpain catalytic domain-containing protein</fullName>
    </recommendedName>
</protein>
<name>A0A1B9HTG9_9TREE</name>
<dbReference type="GO" id="GO:0004198">
    <property type="term" value="F:calcium-dependent cysteine-type endopeptidase activity"/>
    <property type="evidence" value="ECO:0007669"/>
    <property type="project" value="InterPro"/>
</dbReference>
<evidence type="ECO:0000256" key="7">
    <source>
        <dbReference type="SAM" id="SignalP"/>
    </source>
</evidence>
<dbReference type="InterPro" id="IPR022684">
    <property type="entry name" value="Calpain_cysteine_protease"/>
</dbReference>